<dbReference type="Pfam" id="PF01633">
    <property type="entry name" value="Choline_kinase"/>
    <property type="match status" value="1"/>
</dbReference>
<dbReference type="EMBL" id="JANVFS010000007">
    <property type="protein sequence ID" value="KAJ4489596.1"/>
    <property type="molecule type" value="Genomic_DNA"/>
</dbReference>
<comment type="similarity">
    <text evidence="1">Belongs to the choline/ethanolamine kinase family.</text>
</comment>
<gene>
    <name evidence="2" type="ORF">C8J55DRAFT_505472</name>
</gene>
<dbReference type="Gene3D" id="3.90.1200.10">
    <property type="match status" value="1"/>
</dbReference>
<sequence length="471" mass="53105">MIAKGFFRSIRIRPTALSLTVIMTKVSPVVTPSLSSALVLETPSNLRRVSTSSVQSLASVIASAASSVSSIPFSGEPEVVKAEGLRHASIFLDARQYKKSSFLVHLLECIRSLNVPSWSSPLITAEELVIHKVSGSLTNAVFFVSCPSIKETITILLRIYGPSSDSLISRPRELNTLHILSSRFNLGPKVYGTFENGRMEEYFPSKTLTAEDMRDPQISRWIGARMSELHSVPIEVIEESSPGKGGEGSGWQLGAKRNVRSWLAPAKDVLMHSTIPQSVRDEFDLDKFQQQWESYLTWLSNVDDVHNGSRRVFAHNDTQYGNLLRLEDAEVWTRAPHRQLIVVDFEYASPNPASFDIANHFIEWTYNYHTSIPHLPDESRYPTPRERENFYLSYLEHSGTSPGSMLQQAQSLENQVRYWTPACHAMWCMWGIVQSRDDVMNNVTEPEFDYVGYSRCRLAAFRRTIAALGII</sequence>
<dbReference type="Proteomes" id="UP001150238">
    <property type="component" value="Unassembled WGS sequence"/>
</dbReference>
<dbReference type="AlphaFoldDB" id="A0A9W9DXJ0"/>
<keyword evidence="2" id="KW-0808">Transferase</keyword>
<keyword evidence="2" id="KW-0418">Kinase</keyword>
<name>A0A9W9DXJ0_9AGAR</name>
<dbReference type="CDD" id="cd05157">
    <property type="entry name" value="ETNK_euk"/>
    <property type="match status" value="1"/>
</dbReference>
<dbReference type="PANTHER" id="PTHR22603:SF93">
    <property type="entry name" value="RE24176P"/>
    <property type="match status" value="1"/>
</dbReference>
<protein>
    <submittedName>
        <fullName evidence="2">Choline kinase, cytoplasm</fullName>
    </submittedName>
</protein>
<dbReference type="GO" id="GO:0006646">
    <property type="term" value="P:phosphatidylethanolamine biosynthetic process"/>
    <property type="evidence" value="ECO:0007669"/>
    <property type="project" value="TreeGrafter"/>
</dbReference>
<reference evidence="2" key="2">
    <citation type="journal article" date="2023" name="Proc. Natl. Acad. Sci. U.S.A.">
        <title>A global phylogenomic analysis of the shiitake genus Lentinula.</title>
        <authorList>
            <person name="Sierra-Patev S."/>
            <person name="Min B."/>
            <person name="Naranjo-Ortiz M."/>
            <person name="Looney B."/>
            <person name="Konkel Z."/>
            <person name="Slot J.C."/>
            <person name="Sakamoto Y."/>
            <person name="Steenwyk J.L."/>
            <person name="Rokas A."/>
            <person name="Carro J."/>
            <person name="Camarero S."/>
            <person name="Ferreira P."/>
            <person name="Molpeceres G."/>
            <person name="Ruiz-Duenas F.J."/>
            <person name="Serrano A."/>
            <person name="Henrissat B."/>
            <person name="Drula E."/>
            <person name="Hughes K.W."/>
            <person name="Mata J.L."/>
            <person name="Ishikawa N.K."/>
            <person name="Vargas-Isla R."/>
            <person name="Ushijima S."/>
            <person name="Smith C.A."/>
            <person name="Donoghue J."/>
            <person name="Ahrendt S."/>
            <person name="Andreopoulos W."/>
            <person name="He G."/>
            <person name="LaButti K."/>
            <person name="Lipzen A."/>
            <person name="Ng V."/>
            <person name="Riley R."/>
            <person name="Sandor L."/>
            <person name="Barry K."/>
            <person name="Martinez A.T."/>
            <person name="Xiao Y."/>
            <person name="Gibbons J.G."/>
            <person name="Terashima K."/>
            <person name="Grigoriev I.V."/>
            <person name="Hibbett D."/>
        </authorList>
    </citation>
    <scope>NUCLEOTIDE SEQUENCE</scope>
    <source>
        <strain evidence="2">Sp2 HRB7682 ss15</strain>
    </source>
</reference>
<evidence type="ECO:0000313" key="2">
    <source>
        <dbReference type="EMBL" id="KAJ4489596.1"/>
    </source>
</evidence>
<dbReference type="PANTHER" id="PTHR22603">
    <property type="entry name" value="CHOLINE/ETHANOALAMINE KINASE"/>
    <property type="match status" value="1"/>
</dbReference>
<dbReference type="SUPFAM" id="SSF56112">
    <property type="entry name" value="Protein kinase-like (PK-like)"/>
    <property type="match status" value="1"/>
</dbReference>
<accession>A0A9W9DXJ0</accession>
<evidence type="ECO:0000256" key="1">
    <source>
        <dbReference type="ARBA" id="ARBA00038211"/>
    </source>
</evidence>
<dbReference type="InterPro" id="IPR011009">
    <property type="entry name" value="Kinase-like_dom_sf"/>
</dbReference>
<comment type="caution">
    <text evidence="2">The sequence shown here is derived from an EMBL/GenBank/DDBJ whole genome shotgun (WGS) entry which is preliminary data.</text>
</comment>
<proteinExistence type="inferred from homology"/>
<organism evidence="2 3">
    <name type="scientific">Lentinula lateritia</name>
    <dbReference type="NCBI Taxonomy" id="40482"/>
    <lineage>
        <taxon>Eukaryota</taxon>
        <taxon>Fungi</taxon>
        <taxon>Dikarya</taxon>
        <taxon>Basidiomycota</taxon>
        <taxon>Agaricomycotina</taxon>
        <taxon>Agaricomycetes</taxon>
        <taxon>Agaricomycetidae</taxon>
        <taxon>Agaricales</taxon>
        <taxon>Marasmiineae</taxon>
        <taxon>Omphalotaceae</taxon>
        <taxon>Lentinula</taxon>
    </lineage>
</organism>
<dbReference type="GO" id="GO:0004103">
    <property type="term" value="F:choline kinase activity"/>
    <property type="evidence" value="ECO:0007669"/>
    <property type="project" value="TreeGrafter"/>
</dbReference>
<reference evidence="2" key="1">
    <citation type="submission" date="2022-08" db="EMBL/GenBank/DDBJ databases">
        <authorList>
            <consortium name="DOE Joint Genome Institute"/>
            <person name="Min B."/>
            <person name="Riley R."/>
            <person name="Sierra-Patev S."/>
            <person name="Naranjo-Ortiz M."/>
            <person name="Looney B."/>
            <person name="Konkel Z."/>
            <person name="Slot J.C."/>
            <person name="Sakamoto Y."/>
            <person name="Steenwyk J.L."/>
            <person name="Rokas A."/>
            <person name="Carro J."/>
            <person name="Camarero S."/>
            <person name="Ferreira P."/>
            <person name="Molpeceres G."/>
            <person name="Ruiz-Duenas F.J."/>
            <person name="Serrano A."/>
            <person name="Henrissat B."/>
            <person name="Drula E."/>
            <person name="Hughes K.W."/>
            <person name="Mata J.L."/>
            <person name="Ishikawa N.K."/>
            <person name="Vargas-Isla R."/>
            <person name="Ushijima S."/>
            <person name="Smith C.A."/>
            <person name="Ahrendt S."/>
            <person name="Andreopoulos W."/>
            <person name="He G."/>
            <person name="Labutti K."/>
            <person name="Lipzen A."/>
            <person name="Ng V."/>
            <person name="Sandor L."/>
            <person name="Barry K."/>
            <person name="Martinez A.T."/>
            <person name="Xiao Y."/>
            <person name="Gibbons J.G."/>
            <person name="Terashima K."/>
            <person name="Hibbett D.S."/>
            <person name="Grigoriev I.V."/>
        </authorList>
    </citation>
    <scope>NUCLEOTIDE SEQUENCE</scope>
    <source>
        <strain evidence="2">Sp2 HRB7682 ss15</strain>
    </source>
</reference>
<evidence type="ECO:0000313" key="3">
    <source>
        <dbReference type="Proteomes" id="UP001150238"/>
    </source>
</evidence>
<dbReference type="GO" id="GO:0004305">
    <property type="term" value="F:ethanolamine kinase activity"/>
    <property type="evidence" value="ECO:0007669"/>
    <property type="project" value="TreeGrafter"/>
</dbReference>
<dbReference type="Gene3D" id="3.30.200.20">
    <property type="entry name" value="Phosphorylase Kinase, domain 1"/>
    <property type="match status" value="1"/>
</dbReference>
<dbReference type="GO" id="GO:0005737">
    <property type="term" value="C:cytoplasm"/>
    <property type="evidence" value="ECO:0007669"/>
    <property type="project" value="TreeGrafter"/>
</dbReference>